<evidence type="ECO:0000256" key="4">
    <source>
        <dbReference type="ARBA" id="ARBA00023172"/>
    </source>
</evidence>
<comment type="similarity">
    <text evidence="1">Belongs to the transposase 11 family.</text>
</comment>
<protein>
    <submittedName>
        <fullName evidence="6">Transposase DDE domain-containing protein</fullName>
    </submittedName>
</protein>
<dbReference type="GO" id="GO:0003677">
    <property type="term" value="F:DNA binding"/>
    <property type="evidence" value="ECO:0007669"/>
    <property type="project" value="UniProtKB-KW"/>
</dbReference>
<dbReference type="EMBL" id="FMWK01000033">
    <property type="protein sequence ID" value="SCZ81727.1"/>
    <property type="molecule type" value="Genomic_DNA"/>
</dbReference>
<evidence type="ECO:0000256" key="3">
    <source>
        <dbReference type="ARBA" id="ARBA00023125"/>
    </source>
</evidence>
<reference evidence="6 7" key="1">
    <citation type="submission" date="2016-10" db="EMBL/GenBank/DDBJ databases">
        <authorList>
            <person name="de Groot N.N."/>
        </authorList>
    </citation>
    <scope>NUCLEOTIDE SEQUENCE [LARGE SCALE GENOMIC DNA]</scope>
    <source>
        <strain evidence="6 7">DSM 10317</strain>
    </source>
</reference>
<dbReference type="NCBIfam" id="NF033592">
    <property type="entry name" value="transpos_IS4_1"/>
    <property type="match status" value="1"/>
</dbReference>
<evidence type="ECO:0000256" key="2">
    <source>
        <dbReference type="ARBA" id="ARBA00022578"/>
    </source>
</evidence>
<dbReference type="Proteomes" id="UP000199428">
    <property type="component" value="Unassembled WGS sequence"/>
</dbReference>
<dbReference type="GO" id="GO:0004803">
    <property type="term" value="F:transposase activity"/>
    <property type="evidence" value="ECO:0007669"/>
    <property type="project" value="InterPro"/>
</dbReference>
<gene>
    <name evidence="6" type="ORF">SAMN02910350_02968</name>
</gene>
<keyword evidence="3" id="KW-0238">DNA-binding</keyword>
<dbReference type="AlphaFoldDB" id="A0A1G5S6J4"/>
<dbReference type="PANTHER" id="PTHR33258:SF1">
    <property type="entry name" value="TRANSPOSASE INSL FOR INSERTION SEQUENCE ELEMENT IS186A-RELATED"/>
    <property type="match status" value="1"/>
</dbReference>
<dbReference type="InterPro" id="IPR012337">
    <property type="entry name" value="RNaseH-like_sf"/>
</dbReference>
<evidence type="ECO:0000256" key="1">
    <source>
        <dbReference type="ARBA" id="ARBA00010075"/>
    </source>
</evidence>
<evidence type="ECO:0000313" key="6">
    <source>
        <dbReference type="EMBL" id="SCZ81727.1"/>
    </source>
</evidence>
<keyword evidence="2" id="KW-0815">Transposition</keyword>
<dbReference type="InterPro" id="IPR002559">
    <property type="entry name" value="Transposase_11"/>
</dbReference>
<dbReference type="InterPro" id="IPR047952">
    <property type="entry name" value="Transpos_IS4"/>
</dbReference>
<evidence type="ECO:0000313" key="7">
    <source>
        <dbReference type="Proteomes" id="UP000199428"/>
    </source>
</evidence>
<dbReference type="SUPFAM" id="SSF53098">
    <property type="entry name" value="Ribonuclease H-like"/>
    <property type="match status" value="1"/>
</dbReference>
<dbReference type="GO" id="GO:0006313">
    <property type="term" value="P:DNA transposition"/>
    <property type="evidence" value="ECO:0007669"/>
    <property type="project" value="InterPro"/>
</dbReference>
<name>A0A1G5S6J4_PSEXY</name>
<keyword evidence="4" id="KW-0233">DNA recombination</keyword>
<sequence length="436" mass="50798">MSHYIKKITSSLTSLIDELAQNPSLFLKNPQSDFTRVRKIDFGKFIGITMNSGGCTMSKELLDYFDFDVNTPSVSAYTQQRSKVLPEAFEYLFQSFTKDNLPSENLYQGYRLLACDGSNLSIANNPKDMETLRKNNQNEDSSSNHLHLNALYDVLNRVYVDALVQNYVDNHEPLACISMMNRSSLKNVILIADRNYESYNIMAHAINRNWNFVIRIKDIQSTGIASKLKLPEKDSFDFDITLNFTRKQTKATKKAGYRFMPQNQVFDFLPPKSDGIYSMSFRIVRFPITEDTYEMLVTNLDRFIFPITTLKEIYNLRWGIETSFRELKYSIGLTNFHAKKGDYIKQEIFARLLLYNYCELITSHVVRQMNNKDKKKQVNFTIAIYICREFLRHKKQISPPDMIKLIQKYTLPVRPGRKDPRKVKAQTSVSFLYRVA</sequence>
<proteinExistence type="inferred from homology"/>
<dbReference type="PANTHER" id="PTHR33258">
    <property type="entry name" value="TRANSPOSASE INSL FOR INSERTION SEQUENCE ELEMENT IS186A-RELATED"/>
    <property type="match status" value="1"/>
</dbReference>
<feature type="domain" description="Transposase IS4-like" evidence="5">
    <location>
        <begin position="108"/>
        <end position="356"/>
    </location>
</feature>
<dbReference type="RefSeq" id="WP_090164427.1">
    <property type="nucleotide sequence ID" value="NZ_FMWK01000033.1"/>
</dbReference>
<accession>A0A1G5S6J4</accession>
<dbReference type="Pfam" id="PF01609">
    <property type="entry name" value="DDE_Tnp_1"/>
    <property type="match status" value="1"/>
</dbReference>
<dbReference type="Gene3D" id="3.90.350.10">
    <property type="entry name" value="Transposase Inhibitor Protein From Tn5, Chain A, domain 1"/>
    <property type="match status" value="1"/>
</dbReference>
<evidence type="ECO:0000259" key="5">
    <source>
        <dbReference type="Pfam" id="PF01609"/>
    </source>
</evidence>
<organism evidence="6 7">
    <name type="scientific">Pseudobutyrivibrio xylanivorans</name>
    <dbReference type="NCBI Taxonomy" id="185007"/>
    <lineage>
        <taxon>Bacteria</taxon>
        <taxon>Bacillati</taxon>
        <taxon>Bacillota</taxon>
        <taxon>Clostridia</taxon>
        <taxon>Lachnospirales</taxon>
        <taxon>Lachnospiraceae</taxon>
        <taxon>Pseudobutyrivibrio</taxon>
    </lineage>
</organism>